<keyword evidence="2" id="KW-0479">Metal-binding</keyword>
<dbReference type="KEGG" id="smam:Mal15_38640"/>
<proteinExistence type="inferred from homology"/>
<sequence>MQRYNTITAAPIAGSLGAEITGVSLSENLPDDVVAEIRQALLDHLVIFFRGQDLSPQQQIAFARRFGPLEQHDFVKGMSDYPEIIRVVREADETTKNFGGSWHCDVTHQRCPALGSVLYAVDVPPFGGDTLFANQYLAYETLSPGMQRMLQGLTGIHTARGPFAPEGRSKSNWKNMEVQTSDKAYEEMEHPVVRTHPETGRKLLFVNRTFTVRFKEMTEQESAPLLEYLFRHASDERFTCRFRWSQGAVAFWDNRAVLHHAVGDYSGYRREMRRVAISGDRPV</sequence>
<dbReference type="InterPro" id="IPR003819">
    <property type="entry name" value="TauD/TfdA-like"/>
</dbReference>
<accession>A0A5B9MLQ0</accession>
<reference evidence="7 8" key="1">
    <citation type="submission" date="2019-02" db="EMBL/GenBank/DDBJ databases">
        <title>Planctomycetal bacteria perform biofilm scaping via a novel small molecule.</title>
        <authorList>
            <person name="Jeske O."/>
            <person name="Boedeker C."/>
            <person name="Wiegand S."/>
            <person name="Breitling P."/>
            <person name="Kallscheuer N."/>
            <person name="Jogler M."/>
            <person name="Rohde M."/>
            <person name="Petersen J."/>
            <person name="Medema M.H."/>
            <person name="Surup F."/>
            <person name="Jogler C."/>
        </authorList>
    </citation>
    <scope>NUCLEOTIDE SEQUENCE [LARGE SCALE GENOMIC DNA]</scope>
    <source>
        <strain evidence="7 8">Mal15</strain>
    </source>
</reference>
<evidence type="ECO:0000256" key="1">
    <source>
        <dbReference type="ARBA" id="ARBA00005896"/>
    </source>
</evidence>
<dbReference type="GO" id="GO:0000908">
    <property type="term" value="F:taurine dioxygenase activity"/>
    <property type="evidence" value="ECO:0007669"/>
    <property type="project" value="UniProtKB-EC"/>
</dbReference>
<dbReference type="AlphaFoldDB" id="A0A5B9MLQ0"/>
<protein>
    <submittedName>
        <fullName evidence="7">Alpha-ketoglutarate-dependent taurine dioxygenase</fullName>
        <ecNumber evidence="7">1.14.11.17</ecNumber>
    </submittedName>
</protein>
<evidence type="ECO:0000259" key="6">
    <source>
        <dbReference type="Pfam" id="PF02668"/>
    </source>
</evidence>
<dbReference type="RefSeq" id="WP_199773680.1">
    <property type="nucleotide sequence ID" value="NZ_CP036264.1"/>
</dbReference>
<evidence type="ECO:0000256" key="5">
    <source>
        <dbReference type="ARBA" id="ARBA00023004"/>
    </source>
</evidence>
<dbReference type="InterPro" id="IPR051323">
    <property type="entry name" value="AtsK-like"/>
</dbReference>
<keyword evidence="3 7" id="KW-0223">Dioxygenase</keyword>
<evidence type="ECO:0000313" key="8">
    <source>
        <dbReference type="Proteomes" id="UP000321353"/>
    </source>
</evidence>
<dbReference type="Proteomes" id="UP000321353">
    <property type="component" value="Chromosome"/>
</dbReference>
<dbReference type="EC" id="1.14.11.17" evidence="7"/>
<dbReference type="PANTHER" id="PTHR30468">
    <property type="entry name" value="ALPHA-KETOGLUTARATE-DEPENDENT SULFONATE DIOXYGENASE"/>
    <property type="match status" value="1"/>
</dbReference>
<dbReference type="InterPro" id="IPR042098">
    <property type="entry name" value="TauD-like_sf"/>
</dbReference>
<gene>
    <name evidence="7" type="primary">tauD</name>
    <name evidence="7" type="ORF">Mal15_38640</name>
</gene>
<keyword evidence="4 7" id="KW-0560">Oxidoreductase</keyword>
<evidence type="ECO:0000256" key="2">
    <source>
        <dbReference type="ARBA" id="ARBA00022723"/>
    </source>
</evidence>
<evidence type="ECO:0000256" key="3">
    <source>
        <dbReference type="ARBA" id="ARBA00022964"/>
    </source>
</evidence>
<dbReference type="GO" id="GO:0046872">
    <property type="term" value="F:metal ion binding"/>
    <property type="evidence" value="ECO:0007669"/>
    <property type="project" value="UniProtKB-KW"/>
</dbReference>
<keyword evidence="5" id="KW-0408">Iron</keyword>
<dbReference type="Gene3D" id="3.60.130.10">
    <property type="entry name" value="Clavaminate synthase-like"/>
    <property type="match status" value="1"/>
</dbReference>
<organism evidence="7 8">
    <name type="scientific">Stieleria maiorica</name>
    <dbReference type="NCBI Taxonomy" id="2795974"/>
    <lineage>
        <taxon>Bacteria</taxon>
        <taxon>Pseudomonadati</taxon>
        <taxon>Planctomycetota</taxon>
        <taxon>Planctomycetia</taxon>
        <taxon>Pirellulales</taxon>
        <taxon>Pirellulaceae</taxon>
        <taxon>Stieleria</taxon>
    </lineage>
</organism>
<comment type="similarity">
    <text evidence="1">Belongs to the TfdA dioxygenase family.</text>
</comment>
<dbReference type="EMBL" id="CP036264">
    <property type="protein sequence ID" value="QEF99797.1"/>
    <property type="molecule type" value="Genomic_DNA"/>
</dbReference>
<dbReference type="GO" id="GO:0005737">
    <property type="term" value="C:cytoplasm"/>
    <property type="evidence" value="ECO:0007669"/>
    <property type="project" value="TreeGrafter"/>
</dbReference>
<dbReference type="Pfam" id="PF02668">
    <property type="entry name" value="TauD"/>
    <property type="match status" value="1"/>
</dbReference>
<feature type="domain" description="TauD/TfdA-like" evidence="6">
    <location>
        <begin position="10"/>
        <end position="275"/>
    </location>
</feature>
<dbReference type="PANTHER" id="PTHR30468:SF1">
    <property type="entry name" value="ALPHA-KETOGLUTARATE-DEPENDENT SULFONATE DIOXYGENASE"/>
    <property type="match status" value="1"/>
</dbReference>
<keyword evidence="8" id="KW-1185">Reference proteome</keyword>
<evidence type="ECO:0000256" key="4">
    <source>
        <dbReference type="ARBA" id="ARBA00023002"/>
    </source>
</evidence>
<dbReference type="SUPFAM" id="SSF51197">
    <property type="entry name" value="Clavaminate synthase-like"/>
    <property type="match status" value="1"/>
</dbReference>
<name>A0A5B9MLQ0_9BACT</name>
<evidence type="ECO:0000313" key="7">
    <source>
        <dbReference type="EMBL" id="QEF99797.1"/>
    </source>
</evidence>